<feature type="domain" description="PepSY" evidence="2">
    <location>
        <begin position="218"/>
        <end position="280"/>
    </location>
</feature>
<keyword evidence="1" id="KW-0472">Membrane</keyword>
<proteinExistence type="predicted"/>
<protein>
    <submittedName>
        <fullName evidence="3">PepSY-associated TM helix domain-containing protein</fullName>
    </submittedName>
</protein>
<evidence type="ECO:0000313" key="4">
    <source>
        <dbReference type="Proteomes" id="UP001160625"/>
    </source>
</evidence>
<keyword evidence="1" id="KW-0812">Transmembrane</keyword>
<comment type="caution">
    <text evidence="3">The sequence shown here is derived from an EMBL/GenBank/DDBJ whole genome shotgun (WGS) entry which is preliminary data.</text>
</comment>
<dbReference type="EMBL" id="JARYGZ010000001">
    <property type="protein sequence ID" value="MDH7637718.1"/>
    <property type="molecule type" value="Genomic_DNA"/>
</dbReference>
<dbReference type="PANTHER" id="PTHR34219:SF3">
    <property type="entry name" value="BLL7967 PROTEIN"/>
    <property type="match status" value="1"/>
</dbReference>
<evidence type="ECO:0000259" key="2">
    <source>
        <dbReference type="Pfam" id="PF03413"/>
    </source>
</evidence>
<gene>
    <name evidence="3" type="ORF">QGN17_03145</name>
</gene>
<organism evidence="3 4">
    <name type="scientific">Sphingomonas oryzagri</name>
    <dbReference type="NCBI Taxonomy" id="3042314"/>
    <lineage>
        <taxon>Bacteria</taxon>
        <taxon>Pseudomonadati</taxon>
        <taxon>Pseudomonadota</taxon>
        <taxon>Alphaproteobacteria</taxon>
        <taxon>Sphingomonadales</taxon>
        <taxon>Sphingomonadaceae</taxon>
        <taxon>Sphingomonas</taxon>
    </lineage>
</organism>
<evidence type="ECO:0000256" key="1">
    <source>
        <dbReference type="SAM" id="Phobius"/>
    </source>
</evidence>
<dbReference type="InterPro" id="IPR005625">
    <property type="entry name" value="PepSY-ass_TM"/>
</dbReference>
<sequence length="344" mass="36995">MSLALVGLWLLQALTGMLIVFHWEIDDASMVAPHAPTNPAALERRIALLAPVGSGRHLVSAWTSAGFDDRYDLTIEDKAGNDTTIRVSGDGTPIRIDPPNAPRRLIDSVVVLHQSLIAGQTGRWIIGASGILLFTNLLGGIVIAWPRRGTWLRVLRPSRRGAPVARHFAWHRAVGLIGVLPALALVGAGALLAFDDSVSALMGASPPEVAAISGADRIGFARAVTIAEQALPGSRLAAVTPPQRADATYQVRLRTPGEWRRAYGASFVFVDATVGRIRGVFPEAEAPFARKAFDALFPVHTGEAGGFVGRLLVLFTGLWLASMIVIGARLWWLRRTPRRKGNSR</sequence>
<feature type="transmembrane region" description="Helical" evidence="1">
    <location>
        <begin position="124"/>
        <end position="147"/>
    </location>
</feature>
<name>A0ABT6MXE5_9SPHN</name>
<accession>A0ABT6MXE5</accession>
<dbReference type="Pfam" id="PF03929">
    <property type="entry name" value="PepSY_TM"/>
    <property type="match status" value="1"/>
</dbReference>
<dbReference type="Proteomes" id="UP001160625">
    <property type="component" value="Unassembled WGS sequence"/>
</dbReference>
<feature type="transmembrane region" description="Helical" evidence="1">
    <location>
        <begin position="168"/>
        <end position="194"/>
    </location>
</feature>
<reference evidence="3" key="1">
    <citation type="submission" date="2023-04" db="EMBL/GenBank/DDBJ databases">
        <title>Sphingomonas sp. MAHUQ-71 isolated from rice field.</title>
        <authorList>
            <person name="Huq M.A."/>
        </authorList>
    </citation>
    <scope>NUCLEOTIDE SEQUENCE</scope>
    <source>
        <strain evidence="3">MAHUQ-71</strain>
    </source>
</reference>
<feature type="transmembrane region" description="Helical" evidence="1">
    <location>
        <begin position="307"/>
        <end position="332"/>
    </location>
</feature>
<keyword evidence="4" id="KW-1185">Reference proteome</keyword>
<evidence type="ECO:0000313" key="3">
    <source>
        <dbReference type="EMBL" id="MDH7637718.1"/>
    </source>
</evidence>
<keyword evidence="1" id="KW-1133">Transmembrane helix</keyword>
<dbReference type="PANTHER" id="PTHR34219">
    <property type="entry name" value="IRON-REGULATED INNER MEMBRANE PROTEIN-RELATED"/>
    <property type="match status" value="1"/>
</dbReference>
<dbReference type="InterPro" id="IPR025711">
    <property type="entry name" value="PepSY"/>
</dbReference>
<dbReference type="Pfam" id="PF03413">
    <property type="entry name" value="PepSY"/>
    <property type="match status" value="1"/>
</dbReference>